<protein>
    <submittedName>
        <fullName evidence="8">Allantoin permease</fullName>
    </submittedName>
</protein>
<organism evidence="8 9">
    <name type="scientific">Leekyejoonella antrihumi</name>
    <dbReference type="NCBI Taxonomy" id="1660198"/>
    <lineage>
        <taxon>Bacteria</taxon>
        <taxon>Bacillati</taxon>
        <taxon>Actinomycetota</taxon>
        <taxon>Actinomycetes</taxon>
        <taxon>Micrococcales</taxon>
        <taxon>Dermacoccaceae</taxon>
        <taxon>Leekyejoonella</taxon>
    </lineage>
</organism>
<keyword evidence="9" id="KW-1185">Reference proteome</keyword>
<dbReference type="InterPro" id="IPR001248">
    <property type="entry name" value="Pur-cyt_permease"/>
</dbReference>
<dbReference type="InterPro" id="IPR030191">
    <property type="entry name" value="CodB"/>
</dbReference>
<feature type="transmembrane region" description="Helical" evidence="7">
    <location>
        <begin position="113"/>
        <end position="137"/>
    </location>
</feature>
<feature type="transmembrane region" description="Helical" evidence="7">
    <location>
        <begin position="69"/>
        <end position="92"/>
    </location>
</feature>
<keyword evidence="3 7" id="KW-0812">Transmembrane</keyword>
<accession>A0A563E1J6</accession>
<gene>
    <name evidence="8" type="ORF">FGL98_10215</name>
</gene>
<keyword evidence="5 7" id="KW-0472">Membrane</keyword>
<dbReference type="GO" id="GO:0005886">
    <property type="term" value="C:plasma membrane"/>
    <property type="evidence" value="ECO:0007669"/>
    <property type="project" value="TreeGrafter"/>
</dbReference>
<evidence type="ECO:0000256" key="3">
    <source>
        <dbReference type="ARBA" id="ARBA00022692"/>
    </source>
</evidence>
<feature type="transmembrane region" description="Helical" evidence="7">
    <location>
        <begin position="239"/>
        <end position="266"/>
    </location>
</feature>
<dbReference type="OrthoDB" id="3169878at2"/>
<keyword evidence="4 7" id="KW-1133">Transmembrane helix</keyword>
<comment type="caution">
    <text evidence="8">The sequence shown here is derived from an EMBL/GenBank/DDBJ whole genome shotgun (WGS) entry which is preliminary data.</text>
</comment>
<feature type="transmembrane region" description="Helical" evidence="7">
    <location>
        <begin position="423"/>
        <end position="445"/>
    </location>
</feature>
<dbReference type="Gene3D" id="1.10.4160.10">
    <property type="entry name" value="Hydantoin permease"/>
    <property type="match status" value="1"/>
</dbReference>
<feature type="transmembrane region" description="Helical" evidence="7">
    <location>
        <begin position="206"/>
        <end position="227"/>
    </location>
</feature>
<comment type="subcellular location">
    <subcellularLocation>
        <location evidence="1">Membrane</location>
        <topology evidence="1">Multi-pass membrane protein</topology>
    </subcellularLocation>
</comment>
<evidence type="ECO:0000256" key="5">
    <source>
        <dbReference type="ARBA" id="ARBA00023136"/>
    </source>
</evidence>
<feature type="region of interest" description="Disordered" evidence="6">
    <location>
        <begin position="1"/>
        <end position="21"/>
    </location>
</feature>
<evidence type="ECO:0000256" key="6">
    <source>
        <dbReference type="SAM" id="MobiDB-lite"/>
    </source>
</evidence>
<dbReference type="Pfam" id="PF02133">
    <property type="entry name" value="Transp_cyt_pur"/>
    <property type="match status" value="1"/>
</dbReference>
<dbReference type="PANTHER" id="PTHR30569">
    <property type="entry name" value="CYTOSINE TRANSPORTER CODB"/>
    <property type="match status" value="1"/>
</dbReference>
<feature type="transmembrane region" description="Helical" evidence="7">
    <location>
        <begin position="319"/>
        <end position="340"/>
    </location>
</feature>
<feature type="transmembrane region" description="Helical" evidence="7">
    <location>
        <begin position="346"/>
        <end position="365"/>
    </location>
</feature>
<evidence type="ECO:0000256" key="4">
    <source>
        <dbReference type="ARBA" id="ARBA00022989"/>
    </source>
</evidence>
<reference evidence="8 9" key="1">
    <citation type="submission" date="2019-05" db="EMBL/GenBank/DDBJ databases">
        <authorList>
            <person name="Lee S.D."/>
        </authorList>
    </citation>
    <scope>NUCLEOTIDE SEQUENCE [LARGE SCALE GENOMIC DNA]</scope>
    <source>
        <strain evidence="8 9">C5-26</strain>
    </source>
</reference>
<feature type="transmembrane region" description="Helical" evidence="7">
    <location>
        <begin position="377"/>
        <end position="396"/>
    </location>
</feature>
<feature type="transmembrane region" description="Helical" evidence="7">
    <location>
        <begin position="272"/>
        <end position="291"/>
    </location>
</feature>
<proteinExistence type="inferred from homology"/>
<evidence type="ECO:0000313" key="9">
    <source>
        <dbReference type="Proteomes" id="UP000320244"/>
    </source>
</evidence>
<feature type="transmembrane region" description="Helical" evidence="7">
    <location>
        <begin position="176"/>
        <end position="194"/>
    </location>
</feature>
<dbReference type="EMBL" id="VCQV01000012">
    <property type="protein sequence ID" value="TWP36408.1"/>
    <property type="molecule type" value="Genomic_DNA"/>
</dbReference>
<name>A0A563E1J6_9MICO</name>
<evidence type="ECO:0000256" key="1">
    <source>
        <dbReference type="ARBA" id="ARBA00004141"/>
    </source>
</evidence>
<feature type="transmembrane region" description="Helical" evidence="7">
    <location>
        <begin position="37"/>
        <end position="57"/>
    </location>
</feature>
<evidence type="ECO:0000313" key="8">
    <source>
        <dbReference type="EMBL" id="TWP36408.1"/>
    </source>
</evidence>
<dbReference type="GO" id="GO:0015209">
    <property type="term" value="F:cytosine transmembrane transporter activity"/>
    <property type="evidence" value="ECO:0007669"/>
    <property type="project" value="InterPro"/>
</dbReference>
<dbReference type="AlphaFoldDB" id="A0A563E1J6"/>
<comment type="similarity">
    <text evidence="2">Belongs to the purine-cytosine permease (2.A.39) family.</text>
</comment>
<reference evidence="8 9" key="2">
    <citation type="submission" date="2019-08" db="EMBL/GenBank/DDBJ databases">
        <title>Jejuicoccus antrihumi gen. nov., sp. nov., a new member of the family Dermacoccaceae isolated from a cave.</title>
        <authorList>
            <person name="Schumann P."/>
            <person name="Kim I.S."/>
        </authorList>
    </citation>
    <scope>NUCLEOTIDE SEQUENCE [LARGE SCALE GENOMIC DNA]</scope>
    <source>
        <strain evidence="8 9">C5-26</strain>
    </source>
</reference>
<dbReference type="Proteomes" id="UP000320244">
    <property type="component" value="Unassembled WGS sequence"/>
</dbReference>
<evidence type="ECO:0000256" key="7">
    <source>
        <dbReference type="SAM" id="Phobius"/>
    </source>
</evidence>
<feature type="transmembrane region" description="Helical" evidence="7">
    <location>
        <begin position="149"/>
        <end position="167"/>
    </location>
</feature>
<evidence type="ECO:0000256" key="2">
    <source>
        <dbReference type="ARBA" id="ARBA00008974"/>
    </source>
</evidence>
<dbReference type="PANTHER" id="PTHR30569:SF0">
    <property type="entry name" value="CYTOSINE PERMEASE"/>
    <property type="match status" value="1"/>
</dbReference>
<sequence>MSLSTRSSDEKLWQPTAEVPRTLDEEAPRTLTVRDQIGLWANLGISLMGFAGAIVVLQPHGPGTAQLGIPQAMLAIVVGTIIGTAAIAVAGLPGARTGQPAMVLLRGLFGGRLSYLPTGLNIVQLIGWGVFEIVIIATAVTTLTDVPRWPVIVVAGLLSIALSIYPLKWVKVLRRYVTAAVVIAMIYLGIRLLADGLPHHSGGGWSGFAISVDACIAVSVSWVPVVADYSRHSTSPRASVIGTFTGYAVTQICCYGLGLAFLIQVAGDTNKVFAAFLAVPLGALCFTIISVREVDQSFVDLYSATMSIQNIRPRWDRRIISVVLGVLITVLALSINIYGFAGFLTLIGSVFVPLLAVMVVDYFGAGGRRTWDLTEQARHRPLMLLPWVVGFVAYQMTSPGEVDRWSSLWVHLDDAVGFVPQEWMSASVCSFIVAAVATAAVHLAARALGRRA</sequence>